<name>A0A2W2AKF1_9BACT</name>
<dbReference type="Pfam" id="PF00072">
    <property type="entry name" value="Response_reg"/>
    <property type="match status" value="1"/>
</dbReference>
<evidence type="ECO:0000313" key="7">
    <source>
        <dbReference type="Proteomes" id="UP000248745"/>
    </source>
</evidence>
<dbReference type="SMART" id="SM00421">
    <property type="entry name" value="HTH_LUXR"/>
    <property type="match status" value="1"/>
</dbReference>
<dbReference type="InterPro" id="IPR051015">
    <property type="entry name" value="EvgA-like"/>
</dbReference>
<dbReference type="InterPro" id="IPR036388">
    <property type="entry name" value="WH-like_DNA-bd_sf"/>
</dbReference>
<feature type="modified residue" description="4-aspartylphosphate" evidence="3">
    <location>
        <position position="53"/>
    </location>
</feature>
<dbReference type="Pfam" id="PF00196">
    <property type="entry name" value="GerE"/>
    <property type="match status" value="1"/>
</dbReference>
<sequence length="193" mass="21240">MNILLADDHVIIMDGLRLLINSILPNASVCQVKDADALIAHLRHTETELVVCDINMPGGNHPGIVNMIKSIQPKTKLLMLSGFDPGLYANRYLQAGADAYLNKNSNTLEIGNVILALLEGKEQEKFADYNVSPLQLLSNRELEVAQLLIDGNGILEIANLLKLHVNTISTYKARIFEKTNIASIPELVALFQN</sequence>
<dbReference type="Gene3D" id="3.40.50.2300">
    <property type="match status" value="1"/>
</dbReference>
<keyword evidence="7" id="KW-1185">Reference proteome</keyword>
<feature type="domain" description="HTH luxR-type" evidence="4">
    <location>
        <begin position="130"/>
        <end position="193"/>
    </location>
</feature>
<feature type="domain" description="Response regulatory" evidence="5">
    <location>
        <begin position="2"/>
        <end position="118"/>
    </location>
</feature>
<dbReference type="EMBL" id="QKTW01000007">
    <property type="protein sequence ID" value="PZF74052.1"/>
    <property type="molecule type" value="Genomic_DNA"/>
</dbReference>
<evidence type="ECO:0000259" key="4">
    <source>
        <dbReference type="PROSITE" id="PS50043"/>
    </source>
</evidence>
<proteinExistence type="predicted"/>
<dbReference type="InterPro" id="IPR011006">
    <property type="entry name" value="CheY-like_superfamily"/>
</dbReference>
<dbReference type="OrthoDB" id="1013073at2"/>
<reference evidence="6 7" key="1">
    <citation type="submission" date="2018-06" db="EMBL/GenBank/DDBJ databases">
        <title>Mucibacter soli gen. nov., sp. nov., a new member of the family Chitinophagaceae producing mucin.</title>
        <authorList>
            <person name="Kim M.-K."/>
            <person name="Park S."/>
            <person name="Kim T.-S."/>
            <person name="Joung Y."/>
            <person name="Han J.-H."/>
            <person name="Kim S.B."/>
        </authorList>
    </citation>
    <scope>NUCLEOTIDE SEQUENCE [LARGE SCALE GENOMIC DNA]</scope>
    <source>
        <strain evidence="6 7">R1-15</strain>
    </source>
</reference>
<evidence type="ECO:0000259" key="5">
    <source>
        <dbReference type="PROSITE" id="PS50110"/>
    </source>
</evidence>
<dbReference type="AlphaFoldDB" id="A0A2W2AKF1"/>
<dbReference type="CDD" id="cd17535">
    <property type="entry name" value="REC_NarL-like"/>
    <property type="match status" value="1"/>
</dbReference>
<dbReference type="RefSeq" id="WP_123985233.1">
    <property type="nucleotide sequence ID" value="NZ_QKTW01000007.1"/>
</dbReference>
<dbReference type="GO" id="GO:0006355">
    <property type="term" value="P:regulation of DNA-templated transcription"/>
    <property type="evidence" value="ECO:0007669"/>
    <property type="project" value="InterPro"/>
</dbReference>
<dbReference type="Gene3D" id="1.10.10.10">
    <property type="entry name" value="Winged helix-like DNA-binding domain superfamily/Winged helix DNA-binding domain"/>
    <property type="match status" value="1"/>
</dbReference>
<dbReference type="InterPro" id="IPR016032">
    <property type="entry name" value="Sig_transdc_resp-reg_C-effctor"/>
</dbReference>
<evidence type="ECO:0000256" key="2">
    <source>
        <dbReference type="ARBA" id="ARBA00023125"/>
    </source>
</evidence>
<dbReference type="PRINTS" id="PR00038">
    <property type="entry name" value="HTHLUXR"/>
</dbReference>
<dbReference type="GO" id="GO:0000160">
    <property type="term" value="P:phosphorelay signal transduction system"/>
    <property type="evidence" value="ECO:0007669"/>
    <property type="project" value="InterPro"/>
</dbReference>
<gene>
    <name evidence="6" type="ORF">DN068_04995</name>
</gene>
<comment type="caution">
    <text evidence="6">The sequence shown here is derived from an EMBL/GenBank/DDBJ whole genome shotgun (WGS) entry which is preliminary data.</text>
</comment>
<organism evidence="6 7">
    <name type="scientific">Taibaiella soli</name>
    <dbReference type="NCBI Taxonomy" id="1649169"/>
    <lineage>
        <taxon>Bacteria</taxon>
        <taxon>Pseudomonadati</taxon>
        <taxon>Bacteroidota</taxon>
        <taxon>Chitinophagia</taxon>
        <taxon>Chitinophagales</taxon>
        <taxon>Chitinophagaceae</taxon>
        <taxon>Taibaiella</taxon>
    </lineage>
</organism>
<evidence type="ECO:0000313" key="6">
    <source>
        <dbReference type="EMBL" id="PZF74052.1"/>
    </source>
</evidence>
<dbReference type="InterPro" id="IPR058245">
    <property type="entry name" value="NreC/VraR/RcsB-like_REC"/>
</dbReference>
<dbReference type="Proteomes" id="UP000248745">
    <property type="component" value="Unassembled WGS sequence"/>
</dbReference>
<evidence type="ECO:0000256" key="1">
    <source>
        <dbReference type="ARBA" id="ARBA00022553"/>
    </source>
</evidence>
<keyword evidence="1 3" id="KW-0597">Phosphoprotein</keyword>
<evidence type="ECO:0000256" key="3">
    <source>
        <dbReference type="PROSITE-ProRule" id="PRU00169"/>
    </source>
</evidence>
<keyword evidence="2 6" id="KW-0238">DNA-binding</keyword>
<dbReference type="SUPFAM" id="SSF46894">
    <property type="entry name" value="C-terminal effector domain of the bipartite response regulators"/>
    <property type="match status" value="1"/>
</dbReference>
<dbReference type="InterPro" id="IPR000792">
    <property type="entry name" value="Tscrpt_reg_LuxR_C"/>
</dbReference>
<dbReference type="SMART" id="SM00448">
    <property type="entry name" value="REC"/>
    <property type="match status" value="1"/>
</dbReference>
<dbReference type="CDD" id="cd06170">
    <property type="entry name" value="LuxR_C_like"/>
    <property type="match status" value="1"/>
</dbReference>
<dbReference type="PANTHER" id="PTHR45566:SF2">
    <property type="entry name" value="NARL SUBFAMILY"/>
    <property type="match status" value="1"/>
</dbReference>
<dbReference type="GO" id="GO:0003677">
    <property type="term" value="F:DNA binding"/>
    <property type="evidence" value="ECO:0007669"/>
    <property type="project" value="UniProtKB-KW"/>
</dbReference>
<dbReference type="PROSITE" id="PS50110">
    <property type="entry name" value="RESPONSE_REGULATORY"/>
    <property type="match status" value="1"/>
</dbReference>
<dbReference type="InterPro" id="IPR001789">
    <property type="entry name" value="Sig_transdc_resp-reg_receiver"/>
</dbReference>
<dbReference type="PROSITE" id="PS50043">
    <property type="entry name" value="HTH_LUXR_2"/>
    <property type="match status" value="1"/>
</dbReference>
<protein>
    <submittedName>
        <fullName evidence="6">DNA-binding response regulator</fullName>
    </submittedName>
</protein>
<dbReference type="SUPFAM" id="SSF52172">
    <property type="entry name" value="CheY-like"/>
    <property type="match status" value="1"/>
</dbReference>
<dbReference type="PANTHER" id="PTHR45566">
    <property type="entry name" value="HTH-TYPE TRANSCRIPTIONAL REGULATOR YHJB-RELATED"/>
    <property type="match status" value="1"/>
</dbReference>
<accession>A0A2W2AKF1</accession>